<evidence type="ECO:0000313" key="5">
    <source>
        <dbReference type="EMBL" id="MDR6268355.1"/>
    </source>
</evidence>
<keyword evidence="6" id="KW-1185">Reference proteome</keyword>
<gene>
    <name evidence="5" type="ORF">JOE69_000593</name>
</gene>
<dbReference type="Gene3D" id="3.40.50.970">
    <property type="match status" value="1"/>
</dbReference>
<protein>
    <submittedName>
        <fullName evidence="5">Pyruvate dehydrogenase E1 component beta subunit</fullName>
        <ecNumber evidence="5">1.2.4.1</ecNumber>
    </submittedName>
</protein>
<keyword evidence="2 5" id="KW-0560">Oxidoreductase</keyword>
<dbReference type="Proteomes" id="UP001185069">
    <property type="component" value="Unassembled WGS sequence"/>
</dbReference>
<dbReference type="Pfam" id="PF02780">
    <property type="entry name" value="Transketolase_C"/>
    <property type="match status" value="1"/>
</dbReference>
<comment type="caution">
    <text evidence="5">The sequence shown here is derived from an EMBL/GenBank/DDBJ whole genome shotgun (WGS) entry which is preliminary data.</text>
</comment>
<proteinExistence type="predicted"/>
<dbReference type="GO" id="GO:0004739">
    <property type="term" value="F:pyruvate dehydrogenase (acetyl-transferring) activity"/>
    <property type="evidence" value="ECO:0007669"/>
    <property type="project" value="UniProtKB-EC"/>
</dbReference>
<dbReference type="EC" id="1.2.4.1" evidence="5"/>
<dbReference type="Pfam" id="PF02779">
    <property type="entry name" value="Transket_pyr"/>
    <property type="match status" value="1"/>
</dbReference>
<dbReference type="PANTHER" id="PTHR43257:SF2">
    <property type="entry name" value="PYRUVATE DEHYDROGENASE E1 COMPONENT SUBUNIT BETA"/>
    <property type="match status" value="1"/>
</dbReference>
<evidence type="ECO:0000256" key="3">
    <source>
        <dbReference type="ARBA" id="ARBA00023052"/>
    </source>
</evidence>
<dbReference type="SUPFAM" id="SSF52518">
    <property type="entry name" value="Thiamin diphosphate-binding fold (THDP-binding)"/>
    <property type="match status" value="1"/>
</dbReference>
<dbReference type="PANTHER" id="PTHR43257">
    <property type="entry name" value="PYRUVATE DEHYDROGENASE E1 COMPONENT BETA SUBUNIT"/>
    <property type="match status" value="1"/>
</dbReference>
<sequence>MSESVIEKQAGAAYPAPAVEELSMQKTINRALADALRADPKVLVLGEDVGQLGGVFRVTADLQAEFGADRVFDTPLAESGILGMSVGLAMAGYHPIPEVQFDGFAYPAVNQIIAQIGRLNYRSRGKLPMPITLRVPSFGGLRAPEMHTESLEALFAHVPGLKVVSPANPHQAYHLMRLAATMPDPVMFLEPKPRYWQKEAVDLAEPGMLDGARIAREGKHVTLVAYGAMVARCLQVAELAAEDGIQVEVVDLRWIKPLDIATLAGSVAKTKRAIVVHEAPLTAGMGGEIAAQLTQACFDLLKAPVERVTGFDVPYPSGDLEDEYVPNVDRILFGIQRVLEYRRG</sequence>
<feature type="domain" description="Transketolase-like pyrimidine-binding" evidence="4">
    <location>
        <begin position="22"/>
        <end position="197"/>
    </location>
</feature>
<evidence type="ECO:0000256" key="1">
    <source>
        <dbReference type="ARBA" id="ARBA00001964"/>
    </source>
</evidence>
<reference evidence="5 6" key="1">
    <citation type="submission" date="2023-07" db="EMBL/GenBank/DDBJ databases">
        <title>Sequencing the genomes of 1000 actinobacteria strains.</title>
        <authorList>
            <person name="Klenk H.-P."/>
        </authorList>
    </citation>
    <scope>NUCLEOTIDE SEQUENCE [LARGE SCALE GENOMIC DNA]</scope>
    <source>
        <strain evidence="5 6">DSM 14555</strain>
    </source>
</reference>
<comment type="cofactor">
    <cofactor evidence="1">
        <name>thiamine diphosphate</name>
        <dbReference type="ChEBI" id="CHEBI:58937"/>
    </cofactor>
</comment>
<keyword evidence="5" id="KW-0670">Pyruvate</keyword>
<dbReference type="Gene3D" id="3.40.50.920">
    <property type="match status" value="1"/>
</dbReference>
<dbReference type="RefSeq" id="WP_309795986.1">
    <property type="nucleotide sequence ID" value="NZ_BAAAHY010000006.1"/>
</dbReference>
<dbReference type="CDD" id="cd07036">
    <property type="entry name" value="TPP_PYR_E1-PDHc-beta_like"/>
    <property type="match status" value="1"/>
</dbReference>
<dbReference type="SUPFAM" id="SSF52922">
    <property type="entry name" value="TK C-terminal domain-like"/>
    <property type="match status" value="1"/>
</dbReference>
<name>A0ABU1J7F0_9MICC</name>
<organism evidence="5 6">
    <name type="scientific">Arthrobacter russicus</name>
    <dbReference type="NCBI Taxonomy" id="172040"/>
    <lineage>
        <taxon>Bacteria</taxon>
        <taxon>Bacillati</taxon>
        <taxon>Actinomycetota</taxon>
        <taxon>Actinomycetes</taxon>
        <taxon>Micrococcales</taxon>
        <taxon>Micrococcaceae</taxon>
        <taxon>Arthrobacter</taxon>
    </lineage>
</organism>
<accession>A0ABU1J7F0</accession>
<dbReference type="EMBL" id="JAVDQF010000001">
    <property type="protein sequence ID" value="MDR6268355.1"/>
    <property type="molecule type" value="Genomic_DNA"/>
</dbReference>
<evidence type="ECO:0000313" key="6">
    <source>
        <dbReference type="Proteomes" id="UP001185069"/>
    </source>
</evidence>
<dbReference type="InterPro" id="IPR033248">
    <property type="entry name" value="Transketolase_C"/>
</dbReference>
<evidence type="ECO:0000259" key="4">
    <source>
        <dbReference type="SMART" id="SM00861"/>
    </source>
</evidence>
<dbReference type="InterPro" id="IPR005475">
    <property type="entry name" value="Transketolase-like_Pyr-bd"/>
</dbReference>
<dbReference type="InterPro" id="IPR009014">
    <property type="entry name" value="Transketo_C/PFOR_II"/>
</dbReference>
<evidence type="ECO:0000256" key="2">
    <source>
        <dbReference type="ARBA" id="ARBA00023002"/>
    </source>
</evidence>
<dbReference type="SMART" id="SM00861">
    <property type="entry name" value="Transket_pyr"/>
    <property type="match status" value="1"/>
</dbReference>
<dbReference type="InterPro" id="IPR029061">
    <property type="entry name" value="THDP-binding"/>
</dbReference>
<keyword evidence="3" id="KW-0786">Thiamine pyrophosphate</keyword>